<keyword evidence="2" id="KW-1185">Reference proteome</keyword>
<protein>
    <submittedName>
        <fullName evidence="1">Uncharacterized protein</fullName>
    </submittedName>
</protein>
<organism evidence="1 2">
    <name type="scientific">Chiloscyllium punctatum</name>
    <name type="common">Brownbanded bambooshark</name>
    <name type="synonym">Hemiscyllium punctatum</name>
    <dbReference type="NCBI Taxonomy" id="137246"/>
    <lineage>
        <taxon>Eukaryota</taxon>
        <taxon>Metazoa</taxon>
        <taxon>Chordata</taxon>
        <taxon>Craniata</taxon>
        <taxon>Vertebrata</taxon>
        <taxon>Chondrichthyes</taxon>
        <taxon>Elasmobranchii</taxon>
        <taxon>Galeomorphii</taxon>
        <taxon>Galeoidea</taxon>
        <taxon>Orectolobiformes</taxon>
        <taxon>Hemiscylliidae</taxon>
        <taxon>Chiloscyllium</taxon>
    </lineage>
</organism>
<dbReference type="Proteomes" id="UP000287033">
    <property type="component" value="Unassembled WGS sequence"/>
</dbReference>
<evidence type="ECO:0000313" key="2">
    <source>
        <dbReference type="Proteomes" id="UP000287033"/>
    </source>
</evidence>
<gene>
    <name evidence="1" type="ORF">chiPu_0018710</name>
</gene>
<comment type="caution">
    <text evidence="1">The sequence shown here is derived from an EMBL/GenBank/DDBJ whole genome shotgun (WGS) entry which is preliminary data.</text>
</comment>
<accession>A0A401RPE7</accession>
<evidence type="ECO:0000313" key="1">
    <source>
        <dbReference type="EMBL" id="GCC20057.1"/>
    </source>
</evidence>
<dbReference type="AlphaFoldDB" id="A0A401RPE7"/>
<sequence length="74" mass="8423">MASTDILTKPMHPVTVAAGQWVKLKGEMMEKFENNHEVDVLKYDAPRNSLRRSLSRLFPISDGPSHSDELQLEE</sequence>
<reference evidence="1 2" key="1">
    <citation type="journal article" date="2018" name="Nat. Ecol. Evol.">
        <title>Shark genomes provide insights into elasmobranch evolution and the origin of vertebrates.</title>
        <authorList>
            <person name="Hara Y"/>
            <person name="Yamaguchi K"/>
            <person name="Onimaru K"/>
            <person name="Kadota M"/>
            <person name="Koyanagi M"/>
            <person name="Keeley SD"/>
            <person name="Tatsumi K"/>
            <person name="Tanaka K"/>
            <person name="Motone F"/>
            <person name="Kageyama Y"/>
            <person name="Nozu R"/>
            <person name="Adachi N"/>
            <person name="Nishimura O"/>
            <person name="Nakagawa R"/>
            <person name="Tanegashima C"/>
            <person name="Kiyatake I"/>
            <person name="Matsumoto R"/>
            <person name="Murakumo K"/>
            <person name="Nishida K"/>
            <person name="Terakita A"/>
            <person name="Kuratani S"/>
            <person name="Sato K"/>
            <person name="Hyodo S Kuraku.S."/>
        </authorList>
    </citation>
    <scope>NUCLEOTIDE SEQUENCE [LARGE SCALE GENOMIC DNA]</scope>
</reference>
<name>A0A401RPE7_CHIPU</name>
<dbReference type="EMBL" id="BEZZ01001661">
    <property type="protein sequence ID" value="GCC20057.1"/>
    <property type="molecule type" value="Genomic_DNA"/>
</dbReference>
<proteinExistence type="predicted"/>